<evidence type="ECO:0000313" key="9">
    <source>
        <dbReference type="EMBL" id="SFJ33404.1"/>
    </source>
</evidence>
<dbReference type="SMART" id="SM00388">
    <property type="entry name" value="HisKA"/>
    <property type="match status" value="1"/>
</dbReference>
<dbReference type="Pfam" id="PF02518">
    <property type="entry name" value="HATPase_c"/>
    <property type="match status" value="1"/>
</dbReference>
<dbReference type="PANTHER" id="PTHR43711">
    <property type="entry name" value="TWO-COMPONENT HISTIDINE KINASE"/>
    <property type="match status" value="1"/>
</dbReference>
<proteinExistence type="predicted"/>
<sequence length="435" mass="48008">MKHDTRLYRIPLLTALVLIMALSVWVFSSWQGYSERSMEWRRQRAQDSFATLNAIIASMSNGELTDWKQVETVLSNVIRGSRTLFVVVQGRHGRLVQTGTMPEFLMTNSTRGEIDTADMYVMWSPLQPAHIPANWAEALESTNLGLGLWPRSNPVMYLGFRSSPESFTSSWFWQRQGPIFASALVCILAVTAVWITGIRRRILAGELAAERIRSAHLEELGLAAAGLAHETKNPLGIIMGMAQQIEARHDIPAESRTMLGHIMDEVDKASSRLGNFMNFARQRKPSLAPVRIDRLCREVVHILGPDFDAGGVDLLTQVKAATISADEAMLRQVLVNLLLNSLHASPAGTTVRIVLGKQERRLFLAVEDQGRGIPSELLPDIFKPYVSGSPTGHGLGLAIVKRVVEAHGWKISAASTRGQGTTMTISGIKPTRETT</sequence>
<keyword evidence="3" id="KW-0597">Phosphoprotein</keyword>
<dbReference type="SUPFAM" id="SSF55874">
    <property type="entry name" value="ATPase domain of HSP90 chaperone/DNA topoisomerase II/histidine kinase"/>
    <property type="match status" value="1"/>
</dbReference>
<evidence type="ECO:0000256" key="6">
    <source>
        <dbReference type="ARBA" id="ARBA00023012"/>
    </source>
</evidence>
<evidence type="ECO:0000259" key="8">
    <source>
        <dbReference type="PROSITE" id="PS50109"/>
    </source>
</evidence>
<feature type="domain" description="Histidine kinase" evidence="8">
    <location>
        <begin position="226"/>
        <end position="426"/>
    </location>
</feature>
<dbReference type="Gene3D" id="3.30.565.10">
    <property type="entry name" value="Histidine kinase-like ATPase, C-terminal domain"/>
    <property type="match status" value="1"/>
</dbReference>
<dbReference type="InterPro" id="IPR050736">
    <property type="entry name" value="Sensor_HK_Regulatory"/>
</dbReference>
<keyword evidence="7" id="KW-0472">Membrane</keyword>
<dbReference type="PRINTS" id="PR00344">
    <property type="entry name" value="BCTRLSENSOR"/>
</dbReference>
<dbReference type="SUPFAM" id="SSF47384">
    <property type="entry name" value="Homodimeric domain of signal transducing histidine kinase"/>
    <property type="match status" value="1"/>
</dbReference>
<evidence type="ECO:0000256" key="2">
    <source>
        <dbReference type="ARBA" id="ARBA00012438"/>
    </source>
</evidence>
<dbReference type="InterPro" id="IPR003661">
    <property type="entry name" value="HisK_dim/P_dom"/>
</dbReference>
<evidence type="ECO:0000256" key="7">
    <source>
        <dbReference type="SAM" id="Phobius"/>
    </source>
</evidence>
<protein>
    <recommendedName>
        <fullName evidence="2">histidine kinase</fullName>
        <ecNumber evidence="2">2.7.13.3</ecNumber>
    </recommendedName>
</protein>
<keyword evidence="7" id="KW-1133">Transmembrane helix</keyword>
<dbReference type="SMART" id="SM00387">
    <property type="entry name" value="HATPase_c"/>
    <property type="match status" value="1"/>
</dbReference>
<dbReference type="OrthoDB" id="9805942at2"/>
<evidence type="ECO:0000313" key="10">
    <source>
        <dbReference type="Proteomes" id="UP000198635"/>
    </source>
</evidence>
<gene>
    <name evidence="9" type="ORF">SAMN04488082_102336</name>
</gene>
<evidence type="ECO:0000256" key="5">
    <source>
        <dbReference type="ARBA" id="ARBA00022777"/>
    </source>
</evidence>
<evidence type="ECO:0000256" key="1">
    <source>
        <dbReference type="ARBA" id="ARBA00000085"/>
    </source>
</evidence>
<accession>A0A1I3QGZ7</accession>
<dbReference type="AlphaFoldDB" id="A0A1I3QGZ7"/>
<keyword evidence="5 9" id="KW-0418">Kinase</keyword>
<name>A0A1I3QGZ7_9BACT</name>
<dbReference type="STRING" id="52560.SAMN04488082_102336"/>
<dbReference type="Gene3D" id="1.10.287.130">
    <property type="match status" value="1"/>
</dbReference>
<organism evidence="9 10">
    <name type="scientific">Desulfomicrobium apsheronum</name>
    <dbReference type="NCBI Taxonomy" id="52560"/>
    <lineage>
        <taxon>Bacteria</taxon>
        <taxon>Pseudomonadati</taxon>
        <taxon>Thermodesulfobacteriota</taxon>
        <taxon>Desulfovibrionia</taxon>
        <taxon>Desulfovibrionales</taxon>
        <taxon>Desulfomicrobiaceae</taxon>
        <taxon>Desulfomicrobium</taxon>
    </lineage>
</organism>
<feature type="transmembrane region" description="Helical" evidence="7">
    <location>
        <begin position="179"/>
        <end position="198"/>
    </location>
</feature>
<dbReference type="EMBL" id="FORX01000002">
    <property type="protein sequence ID" value="SFJ33404.1"/>
    <property type="molecule type" value="Genomic_DNA"/>
</dbReference>
<dbReference type="EC" id="2.7.13.3" evidence="2"/>
<evidence type="ECO:0000256" key="4">
    <source>
        <dbReference type="ARBA" id="ARBA00022679"/>
    </source>
</evidence>
<dbReference type="InterPro" id="IPR004358">
    <property type="entry name" value="Sig_transdc_His_kin-like_C"/>
</dbReference>
<dbReference type="InterPro" id="IPR036097">
    <property type="entry name" value="HisK_dim/P_sf"/>
</dbReference>
<dbReference type="Proteomes" id="UP000198635">
    <property type="component" value="Unassembled WGS sequence"/>
</dbReference>
<dbReference type="InterPro" id="IPR003594">
    <property type="entry name" value="HATPase_dom"/>
</dbReference>
<keyword evidence="7" id="KW-0812">Transmembrane</keyword>
<keyword evidence="10" id="KW-1185">Reference proteome</keyword>
<dbReference type="CDD" id="cd00082">
    <property type="entry name" value="HisKA"/>
    <property type="match status" value="1"/>
</dbReference>
<comment type="catalytic activity">
    <reaction evidence="1">
        <text>ATP + protein L-histidine = ADP + protein N-phospho-L-histidine.</text>
        <dbReference type="EC" id="2.7.13.3"/>
    </reaction>
</comment>
<dbReference type="PROSITE" id="PS50109">
    <property type="entry name" value="HIS_KIN"/>
    <property type="match status" value="1"/>
</dbReference>
<dbReference type="InterPro" id="IPR036890">
    <property type="entry name" value="HATPase_C_sf"/>
</dbReference>
<dbReference type="InterPro" id="IPR005467">
    <property type="entry name" value="His_kinase_dom"/>
</dbReference>
<reference evidence="10" key="1">
    <citation type="submission" date="2016-10" db="EMBL/GenBank/DDBJ databases">
        <authorList>
            <person name="Varghese N."/>
            <person name="Submissions S."/>
        </authorList>
    </citation>
    <scope>NUCLEOTIDE SEQUENCE [LARGE SCALE GENOMIC DNA]</scope>
    <source>
        <strain evidence="10">DSM 5918</strain>
    </source>
</reference>
<dbReference type="PANTHER" id="PTHR43711:SF28">
    <property type="entry name" value="SENSOR HISTIDINE KINASE YXDK"/>
    <property type="match status" value="1"/>
</dbReference>
<keyword evidence="6" id="KW-0902">Two-component regulatory system</keyword>
<dbReference type="RefSeq" id="WP_092372790.1">
    <property type="nucleotide sequence ID" value="NZ_FORX01000002.1"/>
</dbReference>
<feature type="transmembrane region" description="Helical" evidence="7">
    <location>
        <begin position="12"/>
        <end position="33"/>
    </location>
</feature>
<dbReference type="GO" id="GO:0000155">
    <property type="term" value="F:phosphorelay sensor kinase activity"/>
    <property type="evidence" value="ECO:0007669"/>
    <property type="project" value="InterPro"/>
</dbReference>
<keyword evidence="4" id="KW-0808">Transferase</keyword>
<evidence type="ECO:0000256" key="3">
    <source>
        <dbReference type="ARBA" id="ARBA00022553"/>
    </source>
</evidence>
<dbReference type="Pfam" id="PF00512">
    <property type="entry name" value="HisKA"/>
    <property type="match status" value="1"/>
</dbReference>